<dbReference type="InterPro" id="IPR033254">
    <property type="entry name" value="Plant_FLA"/>
</dbReference>
<dbReference type="PROSITE" id="PS50213">
    <property type="entry name" value="FAS1"/>
    <property type="match status" value="1"/>
</dbReference>
<gene>
    <name evidence="15" type="ORF">RchiOBHm_Chr6g0312141</name>
</gene>
<keyword evidence="8" id="KW-0325">Glycoprotein</keyword>
<accession>A0A2P6Q1N4</accession>
<feature type="signal peptide" evidence="13">
    <location>
        <begin position="1"/>
        <end position="16"/>
    </location>
</feature>
<feature type="region of interest" description="Disordered" evidence="11">
    <location>
        <begin position="169"/>
        <end position="255"/>
    </location>
</feature>
<dbReference type="InterPro" id="IPR036378">
    <property type="entry name" value="FAS1_dom_sf"/>
</dbReference>
<feature type="compositionally biased region" description="Acidic residues" evidence="11">
    <location>
        <begin position="188"/>
        <end position="212"/>
    </location>
</feature>
<comment type="caution">
    <text evidence="15">The sequence shown here is derived from an EMBL/GenBank/DDBJ whole genome shotgun (WGS) entry which is preliminary data.</text>
</comment>
<keyword evidence="16" id="KW-1185">Reference proteome</keyword>
<evidence type="ECO:0000256" key="10">
    <source>
        <dbReference type="ARBA" id="ARBA00024686"/>
    </source>
</evidence>
<keyword evidence="5 13" id="KW-0732">Signal</keyword>
<evidence type="ECO:0000256" key="13">
    <source>
        <dbReference type="SAM" id="SignalP"/>
    </source>
</evidence>
<dbReference type="OMA" id="KILMNHV"/>
<name>A0A2P6Q1N4_ROSCH</name>
<dbReference type="STRING" id="74649.A0A2P6Q1N4"/>
<organism evidence="15 16">
    <name type="scientific">Rosa chinensis</name>
    <name type="common">China rose</name>
    <dbReference type="NCBI Taxonomy" id="74649"/>
    <lineage>
        <taxon>Eukaryota</taxon>
        <taxon>Viridiplantae</taxon>
        <taxon>Streptophyta</taxon>
        <taxon>Embryophyta</taxon>
        <taxon>Tracheophyta</taxon>
        <taxon>Spermatophyta</taxon>
        <taxon>Magnoliopsida</taxon>
        <taxon>eudicotyledons</taxon>
        <taxon>Gunneridae</taxon>
        <taxon>Pentapetalae</taxon>
        <taxon>rosids</taxon>
        <taxon>fabids</taxon>
        <taxon>Rosales</taxon>
        <taxon>Rosaceae</taxon>
        <taxon>Rosoideae</taxon>
        <taxon>Rosoideae incertae sedis</taxon>
        <taxon>Rosa</taxon>
    </lineage>
</organism>
<dbReference type="InterPro" id="IPR000782">
    <property type="entry name" value="FAS1_domain"/>
</dbReference>
<dbReference type="GO" id="GO:0005886">
    <property type="term" value="C:plasma membrane"/>
    <property type="evidence" value="ECO:0007669"/>
    <property type="project" value="UniProtKB-SubCell"/>
</dbReference>
<keyword evidence="12" id="KW-1133">Transmembrane helix</keyword>
<feature type="domain" description="FAS1" evidence="14">
    <location>
        <begin position="16"/>
        <end position="163"/>
    </location>
</feature>
<dbReference type="PANTHER" id="PTHR32382">
    <property type="entry name" value="FASCICLIN-LIKE ARABINOGALACTAN PROTEIN"/>
    <property type="match status" value="1"/>
</dbReference>
<dbReference type="Proteomes" id="UP000238479">
    <property type="component" value="Chromosome 6"/>
</dbReference>
<evidence type="ECO:0000256" key="1">
    <source>
        <dbReference type="ARBA" id="ARBA00004609"/>
    </source>
</evidence>
<evidence type="ECO:0000256" key="6">
    <source>
        <dbReference type="ARBA" id="ARBA00022974"/>
    </source>
</evidence>
<keyword evidence="9" id="KW-0449">Lipoprotein</keyword>
<reference evidence="15 16" key="1">
    <citation type="journal article" date="2018" name="Nat. Genet.">
        <title>The Rosa genome provides new insights in the design of modern roses.</title>
        <authorList>
            <person name="Bendahmane M."/>
        </authorList>
    </citation>
    <scope>NUCLEOTIDE SEQUENCE [LARGE SCALE GENOMIC DNA]</scope>
    <source>
        <strain evidence="16">cv. Old Blush</strain>
    </source>
</reference>
<dbReference type="GO" id="GO:0098552">
    <property type="term" value="C:side of membrane"/>
    <property type="evidence" value="ECO:0007669"/>
    <property type="project" value="UniProtKB-KW"/>
</dbReference>
<protein>
    <submittedName>
        <fullName evidence="15">Putative fasciclin-like arabinogalactan protein</fullName>
    </submittedName>
</protein>
<evidence type="ECO:0000256" key="4">
    <source>
        <dbReference type="ARBA" id="ARBA00022622"/>
    </source>
</evidence>
<evidence type="ECO:0000256" key="5">
    <source>
        <dbReference type="ARBA" id="ARBA00022729"/>
    </source>
</evidence>
<dbReference type="SUPFAM" id="SSF82153">
    <property type="entry name" value="FAS1 domain"/>
    <property type="match status" value="1"/>
</dbReference>
<feature type="transmembrane region" description="Helical" evidence="12">
    <location>
        <begin position="260"/>
        <end position="277"/>
    </location>
</feature>
<keyword evidence="12" id="KW-0812">Transmembrane</keyword>
<evidence type="ECO:0000256" key="7">
    <source>
        <dbReference type="ARBA" id="ARBA00023136"/>
    </source>
</evidence>
<dbReference type="AlphaFoldDB" id="A0A2P6Q1N4"/>
<comment type="function">
    <text evidence="10">May be a cell surface adhesion protein.</text>
</comment>
<comment type="similarity">
    <text evidence="2">Belongs to the fasciclin-like AGP family.</text>
</comment>
<dbReference type="Gramene" id="PRQ28077">
    <property type="protein sequence ID" value="PRQ28077"/>
    <property type="gene ID" value="RchiOBHm_Chr6g0312141"/>
</dbReference>
<evidence type="ECO:0000256" key="9">
    <source>
        <dbReference type="ARBA" id="ARBA00023288"/>
    </source>
</evidence>
<keyword evidence="7 12" id="KW-0472">Membrane</keyword>
<dbReference type="Pfam" id="PF02469">
    <property type="entry name" value="Fasciclin"/>
    <property type="match status" value="1"/>
</dbReference>
<evidence type="ECO:0000256" key="3">
    <source>
        <dbReference type="ARBA" id="ARBA00022475"/>
    </source>
</evidence>
<sequence>MFFFVLSMLSISSCSAFNITKLLNKESDFSTFNKYLSETKLADQINKRSTITVLAVANDAMGGLSSDDSFTLKSVMSVHVILDYYDKEKLAKLAKNNRSAMLTSLFQSSGVAQNQQGYVRVEVVDGEIFFGSASKGAQMNSKIVKSVTAQPYNISVLEVSSIIGVPNINASPTPEKAPSPKKGKSASLEDEAESPSEDTAESPADDTSDSDSEAPSPSKARDSTPPKPGYEDDLVTADSPSSTPAPAPSKNDARATAAEVGVGVVAMGLVISVLVALF</sequence>
<keyword evidence="3" id="KW-1003">Cell membrane</keyword>
<evidence type="ECO:0000256" key="2">
    <source>
        <dbReference type="ARBA" id="ARBA00007843"/>
    </source>
</evidence>
<dbReference type="EMBL" id="PDCK01000044">
    <property type="protein sequence ID" value="PRQ28077.1"/>
    <property type="molecule type" value="Genomic_DNA"/>
</dbReference>
<evidence type="ECO:0000313" key="16">
    <source>
        <dbReference type="Proteomes" id="UP000238479"/>
    </source>
</evidence>
<dbReference type="FunFam" id="2.30.180.10:FF:000015">
    <property type="entry name" value="Fasciclin-like arabinogalactan protein 3"/>
    <property type="match status" value="1"/>
</dbReference>
<evidence type="ECO:0000313" key="15">
    <source>
        <dbReference type="EMBL" id="PRQ28077.1"/>
    </source>
</evidence>
<keyword evidence="4" id="KW-0336">GPI-anchor</keyword>
<proteinExistence type="inferred from homology"/>
<evidence type="ECO:0000256" key="12">
    <source>
        <dbReference type="SAM" id="Phobius"/>
    </source>
</evidence>
<evidence type="ECO:0000256" key="11">
    <source>
        <dbReference type="SAM" id="MobiDB-lite"/>
    </source>
</evidence>
<dbReference type="PANTHER" id="PTHR32382:SF6">
    <property type="entry name" value="FASCICLIN-LIKE ARABINOGALACTAN PROTEIN 14"/>
    <property type="match status" value="1"/>
</dbReference>
<keyword evidence="6" id="KW-0654">Proteoglycan</keyword>
<evidence type="ECO:0000259" key="14">
    <source>
        <dbReference type="PROSITE" id="PS50213"/>
    </source>
</evidence>
<evidence type="ECO:0000256" key="8">
    <source>
        <dbReference type="ARBA" id="ARBA00023180"/>
    </source>
</evidence>
<comment type="subcellular location">
    <subcellularLocation>
        <location evidence="1">Cell membrane</location>
        <topology evidence="1">Lipid-anchor</topology>
        <topology evidence="1">GPI-anchor</topology>
    </subcellularLocation>
</comment>
<dbReference type="Gene3D" id="2.30.180.10">
    <property type="entry name" value="FAS1 domain"/>
    <property type="match status" value="1"/>
</dbReference>
<feature type="chain" id="PRO_5015132450" evidence="13">
    <location>
        <begin position="17"/>
        <end position="278"/>
    </location>
</feature>